<dbReference type="OrthoDB" id="61092at2759"/>
<gene>
    <name evidence="10" type="ORF">GPUH_LOCUS23670</name>
</gene>
<dbReference type="PANTHER" id="PTHR11685">
    <property type="entry name" value="RBR FAMILY RING FINGER AND IBR DOMAIN-CONTAINING"/>
    <property type="match status" value="1"/>
</dbReference>
<dbReference type="GO" id="GO:0061630">
    <property type="term" value="F:ubiquitin protein ligase activity"/>
    <property type="evidence" value="ECO:0007669"/>
    <property type="project" value="UniProtKB-EC"/>
</dbReference>
<accession>A0A3P7P9J0</accession>
<dbReference type="EC" id="2.3.2.31" evidence="2"/>
<dbReference type="Gene3D" id="1.20.120.1750">
    <property type="match status" value="1"/>
</dbReference>
<reference evidence="10 11" key="1">
    <citation type="submission" date="2018-11" db="EMBL/GenBank/DDBJ databases">
        <authorList>
            <consortium name="Pathogen Informatics"/>
        </authorList>
    </citation>
    <scope>NUCLEOTIDE SEQUENCE [LARGE SCALE GENOMIC DNA]</scope>
</reference>
<evidence type="ECO:0000256" key="7">
    <source>
        <dbReference type="ARBA" id="ARBA00022786"/>
    </source>
</evidence>
<dbReference type="Pfam" id="PF01485">
    <property type="entry name" value="IBR"/>
    <property type="match status" value="1"/>
</dbReference>
<evidence type="ECO:0000256" key="5">
    <source>
        <dbReference type="ARBA" id="ARBA00022737"/>
    </source>
</evidence>
<keyword evidence="6" id="KW-0863">Zinc-finger</keyword>
<evidence type="ECO:0000256" key="3">
    <source>
        <dbReference type="ARBA" id="ARBA00022679"/>
    </source>
</evidence>
<evidence type="ECO:0000259" key="9">
    <source>
        <dbReference type="PROSITE" id="PS51873"/>
    </source>
</evidence>
<dbReference type="InterPro" id="IPR031127">
    <property type="entry name" value="E3_UB_ligase_RBR"/>
</dbReference>
<evidence type="ECO:0000256" key="8">
    <source>
        <dbReference type="ARBA" id="ARBA00022833"/>
    </source>
</evidence>
<dbReference type="EMBL" id="UYRT01098559">
    <property type="protein sequence ID" value="VDN41797.1"/>
    <property type="molecule type" value="Genomic_DNA"/>
</dbReference>
<dbReference type="AlphaFoldDB" id="A0A3P7P9J0"/>
<dbReference type="PROSITE" id="PS51873">
    <property type="entry name" value="TRIAD"/>
    <property type="match status" value="1"/>
</dbReference>
<dbReference type="InterPro" id="IPR002867">
    <property type="entry name" value="IBR_dom"/>
</dbReference>
<proteinExistence type="predicted"/>
<dbReference type="GO" id="GO:0016567">
    <property type="term" value="P:protein ubiquitination"/>
    <property type="evidence" value="ECO:0007669"/>
    <property type="project" value="InterPro"/>
</dbReference>
<keyword evidence="11" id="KW-1185">Reference proteome</keyword>
<evidence type="ECO:0000256" key="4">
    <source>
        <dbReference type="ARBA" id="ARBA00022723"/>
    </source>
</evidence>
<organism evidence="10 11">
    <name type="scientific">Gongylonema pulchrum</name>
    <dbReference type="NCBI Taxonomy" id="637853"/>
    <lineage>
        <taxon>Eukaryota</taxon>
        <taxon>Metazoa</taxon>
        <taxon>Ecdysozoa</taxon>
        <taxon>Nematoda</taxon>
        <taxon>Chromadorea</taxon>
        <taxon>Rhabditida</taxon>
        <taxon>Spirurina</taxon>
        <taxon>Spiruromorpha</taxon>
        <taxon>Spiruroidea</taxon>
        <taxon>Gongylonematidae</taxon>
        <taxon>Gongylonema</taxon>
    </lineage>
</organism>
<keyword evidence="5" id="KW-0677">Repeat</keyword>
<keyword evidence="7" id="KW-0833">Ubl conjugation pathway</keyword>
<keyword evidence="4" id="KW-0479">Metal-binding</keyword>
<sequence>MGRCRLCGRVQCTRCGKEEHGRISCEEYAVLAGNADESVRKWMREDKRFRRICPNRNCKTVIEKLGGCNHVQCMQCKVHFCWECEYFTVSFYFSLKFC</sequence>
<evidence type="ECO:0000313" key="11">
    <source>
        <dbReference type="Proteomes" id="UP000271098"/>
    </source>
</evidence>
<dbReference type="Proteomes" id="UP000271098">
    <property type="component" value="Unassembled WGS sequence"/>
</dbReference>
<keyword evidence="8" id="KW-0862">Zinc</keyword>
<comment type="catalytic activity">
    <reaction evidence="1">
        <text>[E2 ubiquitin-conjugating enzyme]-S-ubiquitinyl-L-cysteine + [acceptor protein]-L-lysine = [E2 ubiquitin-conjugating enzyme]-L-cysteine + [acceptor protein]-N(6)-ubiquitinyl-L-lysine.</text>
        <dbReference type="EC" id="2.3.2.31"/>
    </reaction>
</comment>
<evidence type="ECO:0000256" key="6">
    <source>
        <dbReference type="ARBA" id="ARBA00022771"/>
    </source>
</evidence>
<evidence type="ECO:0000256" key="2">
    <source>
        <dbReference type="ARBA" id="ARBA00012251"/>
    </source>
</evidence>
<dbReference type="GO" id="GO:0008270">
    <property type="term" value="F:zinc ion binding"/>
    <property type="evidence" value="ECO:0007669"/>
    <property type="project" value="UniProtKB-KW"/>
</dbReference>
<dbReference type="SUPFAM" id="SSF57850">
    <property type="entry name" value="RING/U-box"/>
    <property type="match status" value="1"/>
</dbReference>
<feature type="domain" description="RING-type" evidence="9">
    <location>
        <begin position="1"/>
        <end position="98"/>
    </location>
</feature>
<evidence type="ECO:0000313" key="10">
    <source>
        <dbReference type="EMBL" id="VDN41797.1"/>
    </source>
</evidence>
<protein>
    <recommendedName>
        <fullName evidence="2">RBR-type E3 ubiquitin transferase</fullName>
        <ecNumber evidence="2">2.3.2.31</ecNumber>
    </recommendedName>
</protein>
<name>A0A3P7P9J0_9BILA</name>
<dbReference type="InterPro" id="IPR044066">
    <property type="entry name" value="TRIAD_supradom"/>
</dbReference>
<keyword evidence="3" id="KW-0808">Transferase</keyword>
<evidence type="ECO:0000256" key="1">
    <source>
        <dbReference type="ARBA" id="ARBA00001798"/>
    </source>
</evidence>